<dbReference type="InterPro" id="IPR038766">
    <property type="entry name" value="Membrane_comp_ABC_pdt"/>
</dbReference>
<feature type="transmembrane region" description="Helical" evidence="8">
    <location>
        <begin position="1241"/>
        <end position="1262"/>
    </location>
</feature>
<keyword evidence="4 8" id="KW-1133">Transmembrane helix</keyword>
<dbReference type="RefSeq" id="WP_157065066.1">
    <property type="nucleotide sequence ID" value="NZ_KQ960171.1"/>
</dbReference>
<feature type="transmembrane region" description="Helical" evidence="8">
    <location>
        <begin position="846"/>
        <end position="869"/>
    </location>
</feature>
<evidence type="ECO:0000256" key="4">
    <source>
        <dbReference type="ARBA" id="ARBA00022989"/>
    </source>
</evidence>
<proteinExistence type="predicted"/>
<dbReference type="PANTHER" id="PTHR30287:SF1">
    <property type="entry name" value="INNER MEMBRANE PROTEIN"/>
    <property type="match status" value="1"/>
</dbReference>
<dbReference type="STRING" id="755172.HMPREF1863_00508"/>
<feature type="transmembrane region" description="Helical" evidence="8">
    <location>
        <begin position="924"/>
        <end position="944"/>
    </location>
</feature>
<dbReference type="AlphaFoldDB" id="A0A134AHY9"/>
<feature type="transmembrane region" description="Helical" evidence="8">
    <location>
        <begin position="1202"/>
        <end position="1229"/>
    </location>
</feature>
<keyword evidence="11" id="KW-1185">Reference proteome</keyword>
<feature type="transmembrane region" description="Helical" evidence="8">
    <location>
        <begin position="757"/>
        <end position="779"/>
    </location>
</feature>
<dbReference type="OrthoDB" id="5137249at2"/>
<feature type="domain" description="ABC3 transporter permease C-terminal" evidence="9">
    <location>
        <begin position="757"/>
        <end position="877"/>
    </location>
</feature>
<feature type="transmembrane region" description="Helical" evidence="8">
    <location>
        <begin position="800"/>
        <end position="826"/>
    </location>
</feature>
<protein>
    <submittedName>
        <fullName evidence="10">Efflux ABC transporter, permease protein</fullName>
    </submittedName>
</protein>
<dbReference type="Proteomes" id="UP000070442">
    <property type="component" value="Unassembled WGS sequence"/>
</dbReference>
<comment type="caution">
    <text evidence="10">The sequence shown here is derived from an EMBL/GenBank/DDBJ whole genome shotgun (WGS) entry which is preliminary data.</text>
</comment>
<sequence length="1279" mass="143103">MKSSGNMTPRQKDFIREMTGHKMRFASLLALIAIGVFVLVGLTVTGPIMRRTIQKTLAEANHYDLKLDVAEGLEDEDLERLNALDGVAAKEYFHTAYLTSRHHETIYISSMPKHMSFPDITEGRGPKAVDEILLDCRMKGKYAIGDTIDFEREENPFDKDAKPVFNRYSYRVTGFARSILFLDDEQKGTTPRGDTIDGFGFVLPLAFRDPTITQAQFQFEDLKGLPVYSDDYARLNERHKEGFKAIFSDRPEERLEKRITDIRGDIRDGEEDIRDGYRKLDDGWNAILDGEANWARGEREFLKGKADFKKGMARGEATLSESKRKLDMARNSILFQENRLSAGEKALLDGENAIAAGIIDGMAGKDEALAGIQTADEAMKKILDEEKAIGEAKARLERGEAPALRNIPELPYSDREIADAKSELSAIDNRKAALRKSAVDEQKEVATIRDRYDDALANVKKTGDDEESIREKIKSIDDRLASLGEGSERSALEKEKAELENTLSSPSYLKAKKEADRLKNEGDRAKEALAKKQSTLLADNKRRRELASMIAVQNAAKEARKKALDQKEREQQNGAAREEEKLARAKAELAAREKEVAEQKKKALAVKAKGEEALQKLDASKRDLALAEADLKNKKRELAAGSAEIAAAKVKLTEGEREYRKGKDTLDGKRAEGEAKLDRAAAELYEGRANLDEARAEYAAEKPDALKDLKDGEEDVARAKDILTIIEKPVYELTPIDQEDITYTFIDYGYRIDQLSMVFPVFLFAIALLLASTVMNRMVDEERILIGTYKALGYSDGAIAWKYVMFGTLAALLGGIPGGILGNFILSGVIAEAYLSGAAISGLAMAWYPWHILFSVVLGMLATGFIAWISVRKSLRQKTATLLLPKPPAKGTRILLERITPLWKRLSFFQKVTARNLFRDKKRMAMTVVGVMGCVALLVLGFGIRTSVDGLVNKQFKEIDRYDYMVRFEPAIDRKDHEEYLKTLKNDKNIRTAVAGHMETLHVAFDKGLDQRVMMIVPKESAALRKVVNLRDRKSGKPIDLTKGAVITEKLAEIKGIKPGDSLVVNDEDDREYKIPVASIAEGYAGHYLYMDKKDYEEIFHKKYEDNMDYLATGGKDVSRYKDFDSVVALIDTNTMTERVDHVASHINFIVMVILAASSTLAVVVLSTLTTINIEERRREISTIRVLGFYPKEVTRYIYRETAALTVVGIILGFFVGKGLHGLVIRVVVPDFAMLDPSLGIMNYLLPAVITVVISTLLMVWFHGRLQKIDMVEALKSVE</sequence>
<evidence type="ECO:0000256" key="6">
    <source>
        <dbReference type="SAM" id="Coils"/>
    </source>
</evidence>
<feature type="coiled-coil region" evidence="6">
    <location>
        <begin position="375"/>
        <end position="437"/>
    </location>
</feature>
<feature type="transmembrane region" description="Helical" evidence="8">
    <location>
        <begin position="1149"/>
        <end position="1169"/>
    </location>
</feature>
<dbReference type="GO" id="GO:0005886">
    <property type="term" value="C:plasma membrane"/>
    <property type="evidence" value="ECO:0007669"/>
    <property type="project" value="UniProtKB-SubCell"/>
</dbReference>
<feature type="region of interest" description="Disordered" evidence="7">
    <location>
        <begin position="561"/>
        <end position="583"/>
    </location>
</feature>
<organism evidence="10 11">
    <name type="scientific">Aedoeadaptatus coxii</name>
    <dbReference type="NCBI Taxonomy" id="755172"/>
    <lineage>
        <taxon>Bacteria</taxon>
        <taxon>Bacillati</taxon>
        <taxon>Bacillota</taxon>
        <taxon>Tissierellia</taxon>
        <taxon>Tissierellales</taxon>
        <taxon>Peptoniphilaceae</taxon>
        <taxon>Aedoeadaptatus</taxon>
    </lineage>
</organism>
<dbReference type="PANTHER" id="PTHR30287">
    <property type="entry name" value="MEMBRANE COMPONENT OF PREDICTED ABC SUPERFAMILY METABOLITE UPTAKE TRANSPORTER"/>
    <property type="match status" value="1"/>
</dbReference>
<evidence type="ECO:0000256" key="5">
    <source>
        <dbReference type="ARBA" id="ARBA00023136"/>
    </source>
</evidence>
<keyword evidence="6" id="KW-0175">Coiled coil</keyword>
<evidence type="ECO:0000313" key="11">
    <source>
        <dbReference type="Proteomes" id="UP000070442"/>
    </source>
</evidence>
<reference evidence="11" key="1">
    <citation type="submission" date="2016-01" db="EMBL/GenBank/DDBJ databases">
        <authorList>
            <person name="Mitreva M."/>
            <person name="Pepin K.H."/>
            <person name="Mihindukulasuriya K.A."/>
            <person name="Fulton R."/>
            <person name="Fronick C."/>
            <person name="O'Laughlin M."/>
            <person name="Miner T."/>
            <person name="Herter B."/>
            <person name="Rosa B.A."/>
            <person name="Cordes M."/>
            <person name="Tomlinson C."/>
            <person name="Wollam A."/>
            <person name="Palsikar V.B."/>
            <person name="Mardis E.R."/>
            <person name="Wilson R.K."/>
        </authorList>
    </citation>
    <scope>NUCLEOTIDE SEQUENCE [LARGE SCALE GENOMIC DNA]</scope>
    <source>
        <strain evidence="11">DNF00729</strain>
    </source>
</reference>
<gene>
    <name evidence="10" type="ORF">HMPREF1863_00508</name>
</gene>
<evidence type="ECO:0000256" key="8">
    <source>
        <dbReference type="SAM" id="Phobius"/>
    </source>
</evidence>
<keyword evidence="2" id="KW-1003">Cell membrane</keyword>
<dbReference type="InterPro" id="IPR003838">
    <property type="entry name" value="ABC3_permease_C"/>
</dbReference>
<evidence type="ECO:0000256" key="2">
    <source>
        <dbReference type="ARBA" id="ARBA00022475"/>
    </source>
</evidence>
<evidence type="ECO:0000313" key="10">
    <source>
        <dbReference type="EMBL" id="KXB67321.1"/>
    </source>
</evidence>
<evidence type="ECO:0000256" key="3">
    <source>
        <dbReference type="ARBA" id="ARBA00022692"/>
    </source>
</evidence>
<feature type="domain" description="ABC3 transporter permease C-terminal" evidence="9">
    <location>
        <begin position="1153"/>
        <end position="1257"/>
    </location>
</feature>
<evidence type="ECO:0000256" key="7">
    <source>
        <dbReference type="SAM" id="MobiDB-lite"/>
    </source>
</evidence>
<keyword evidence="5 8" id="KW-0472">Membrane</keyword>
<dbReference type="EMBL" id="LSDG01000019">
    <property type="protein sequence ID" value="KXB67321.1"/>
    <property type="molecule type" value="Genomic_DNA"/>
</dbReference>
<dbReference type="PATRIC" id="fig|755172.3.peg.485"/>
<dbReference type="Pfam" id="PF02687">
    <property type="entry name" value="FtsX"/>
    <property type="match status" value="2"/>
</dbReference>
<evidence type="ECO:0000259" key="9">
    <source>
        <dbReference type="Pfam" id="PF02687"/>
    </source>
</evidence>
<accession>A0A134AHY9</accession>
<comment type="subcellular location">
    <subcellularLocation>
        <location evidence="1">Cell membrane</location>
        <topology evidence="1">Multi-pass membrane protein</topology>
    </subcellularLocation>
</comment>
<keyword evidence="3 8" id="KW-0812">Transmembrane</keyword>
<evidence type="ECO:0000256" key="1">
    <source>
        <dbReference type="ARBA" id="ARBA00004651"/>
    </source>
</evidence>
<name>A0A134AHY9_9FIRM</name>